<dbReference type="Proteomes" id="UP000580250">
    <property type="component" value="Unassembled WGS sequence"/>
</dbReference>
<keyword evidence="3" id="KW-1003">Cell membrane</keyword>
<sequence length="527" mass="58346">MATPTLLQTPFVPGQVPSAPTGRPPTERIPPPGRFVPGPTPTPRFPTLLPTTGPVRPEFTTRGLVPGLTSPGGLTTITPPVTPEIPSGPTIPLIPSAPPQPTTAPPKKQIQNRVVGKAKVICKETGVDFGVKTIFPFTGQIFAYDRKRIPNCVHTFHESLNINISFSFAECGISNNKQPENQTSPMELFHLQIVVMFEQPNGTSTVQSYFAQCGQSKVNYEKRPSIPTLIEEALEELRIIPTELLQKAPLPIPTMRILTDVEHHKQGDGIDVTDVQMGQPLRIEVSLQPETDAFGFLVRDCVVRNSITGAEHEVIDHKGCSTDLNIFGHPHYDTYHDIARIHWHAFKLPDQTKLSLSCRIHICTDLKDPKTGKSSCGDIPTPPFCPDLITSQPDSVLADLPSSFKQRRRRVHRRHLLIQKEEKNILGMTEINVKVDFCVFEKKNITTTANNKCKINSSQREGKEEENQTIIKTPPEKQIKNVVIPSCTSLSTKGPIAGITSLCLGLLFSSLLLNILCRMMISYNNKK</sequence>
<evidence type="ECO:0000256" key="1">
    <source>
        <dbReference type="ARBA" id="ARBA00004251"/>
    </source>
</evidence>
<evidence type="ECO:0000313" key="11">
    <source>
        <dbReference type="EMBL" id="CAD2125574.1"/>
    </source>
</evidence>
<evidence type="ECO:0000256" key="7">
    <source>
        <dbReference type="ARBA" id="ARBA00023136"/>
    </source>
</evidence>
<dbReference type="PROSITE" id="PS51034">
    <property type="entry name" value="ZP_2"/>
    <property type="match status" value="1"/>
</dbReference>
<dbReference type="InterPro" id="IPR042235">
    <property type="entry name" value="ZP-C_dom"/>
</dbReference>
<dbReference type="GO" id="GO:0042302">
    <property type="term" value="F:structural constituent of cuticle"/>
    <property type="evidence" value="ECO:0007669"/>
    <property type="project" value="UniProtKB-KW"/>
</dbReference>
<keyword evidence="6 9" id="KW-1133">Transmembrane helix</keyword>
<feature type="transmembrane region" description="Helical" evidence="9">
    <location>
        <begin position="496"/>
        <end position="517"/>
    </location>
</feature>
<keyword evidence="7 9" id="KW-0472">Membrane</keyword>
<evidence type="ECO:0000259" key="10">
    <source>
        <dbReference type="PROSITE" id="PS51034"/>
    </source>
</evidence>
<dbReference type="EMBL" id="CAJEWN010000004">
    <property type="protein sequence ID" value="CAD2125574.1"/>
    <property type="molecule type" value="Genomic_DNA"/>
</dbReference>
<feature type="domain" description="ZP" evidence="10">
    <location>
        <begin position="121"/>
        <end position="383"/>
    </location>
</feature>
<comment type="subcellular location">
    <subcellularLocation>
        <location evidence="1">Cell membrane</location>
        <topology evidence="1">Single-pass type I membrane protein</topology>
    </subcellularLocation>
</comment>
<dbReference type="PANTHER" id="PTHR22907:SF46">
    <property type="entry name" value="ZP DOMAIN-CONTAINING PROTEIN"/>
    <property type="match status" value="1"/>
</dbReference>
<comment type="caution">
    <text evidence="11">The sequence shown here is derived from an EMBL/GenBank/DDBJ whole genome shotgun (WGS) entry which is preliminary data.</text>
</comment>
<dbReference type="Pfam" id="PF25057">
    <property type="entry name" value="CUT_N"/>
    <property type="match status" value="1"/>
</dbReference>
<dbReference type="Pfam" id="PF25301">
    <property type="entry name" value="CUT_C"/>
    <property type="match status" value="1"/>
</dbReference>
<dbReference type="InterPro" id="IPR001507">
    <property type="entry name" value="ZP_dom"/>
</dbReference>
<dbReference type="InterPro" id="IPR057475">
    <property type="entry name" value="CUT_C"/>
</dbReference>
<feature type="compositionally biased region" description="Low complexity" evidence="8">
    <location>
        <begin position="45"/>
        <end position="54"/>
    </location>
</feature>
<protein>
    <recommendedName>
        <fullName evidence="10">ZP domain-containing protein</fullName>
    </recommendedName>
</protein>
<dbReference type="AlphaFoldDB" id="A0A6V7TK14"/>
<evidence type="ECO:0000256" key="8">
    <source>
        <dbReference type="SAM" id="MobiDB-lite"/>
    </source>
</evidence>
<keyword evidence="2" id="KW-0193">Cuticle</keyword>
<gene>
    <name evidence="11" type="ORF">MENT_LOCUS1169</name>
</gene>
<dbReference type="GO" id="GO:0005886">
    <property type="term" value="C:plasma membrane"/>
    <property type="evidence" value="ECO:0007669"/>
    <property type="project" value="UniProtKB-SubCell"/>
</dbReference>
<evidence type="ECO:0000256" key="4">
    <source>
        <dbReference type="ARBA" id="ARBA00022692"/>
    </source>
</evidence>
<feature type="compositionally biased region" description="Pro residues" evidence="8">
    <location>
        <begin position="27"/>
        <end position="44"/>
    </location>
</feature>
<feature type="compositionally biased region" description="Pro residues" evidence="8">
    <location>
        <begin position="95"/>
        <end position="104"/>
    </location>
</feature>
<evidence type="ECO:0000256" key="9">
    <source>
        <dbReference type="SAM" id="Phobius"/>
    </source>
</evidence>
<evidence type="ECO:0000256" key="5">
    <source>
        <dbReference type="ARBA" id="ARBA00022729"/>
    </source>
</evidence>
<proteinExistence type="predicted"/>
<dbReference type="InterPro" id="IPR051962">
    <property type="entry name" value="Cuticlin"/>
</dbReference>
<evidence type="ECO:0000256" key="6">
    <source>
        <dbReference type="ARBA" id="ARBA00022989"/>
    </source>
</evidence>
<evidence type="ECO:0000313" key="12">
    <source>
        <dbReference type="Proteomes" id="UP000580250"/>
    </source>
</evidence>
<dbReference type="OrthoDB" id="6351704at2759"/>
<accession>A0A6V7TK14</accession>
<keyword evidence="4 9" id="KW-0812">Transmembrane</keyword>
<organism evidence="11 12">
    <name type="scientific">Meloidogyne enterolobii</name>
    <name type="common">Root-knot nematode worm</name>
    <name type="synonym">Meloidogyne mayaguensis</name>
    <dbReference type="NCBI Taxonomy" id="390850"/>
    <lineage>
        <taxon>Eukaryota</taxon>
        <taxon>Metazoa</taxon>
        <taxon>Ecdysozoa</taxon>
        <taxon>Nematoda</taxon>
        <taxon>Chromadorea</taxon>
        <taxon>Rhabditida</taxon>
        <taxon>Tylenchina</taxon>
        <taxon>Tylenchomorpha</taxon>
        <taxon>Tylenchoidea</taxon>
        <taxon>Meloidogynidae</taxon>
        <taxon>Meloidogyninae</taxon>
        <taxon>Meloidogyne</taxon>
    </lineage>
</organism>
<reference evidence="11 12" key="1">
    <citation type="submission" date="2020-08" db="EMBL/GenBank/DDBJ databases">
        <authorList>
            <person name="Koutsovoulos G."/>
            <person name="Danchin GJ E."/>
        </authorList>
    </citation>
    <scope>NUCLEOTIDE SEQUENCE [LARGE SCALE GENOMIC DNA]</scope>
</reference>
<dbReference type="InterPro" id="IPR056953">
    <property type="entry name" value="CUT_N"/>
</dbReference>
<keyword evidence="5" id="KW-0732">Signal</keyword>
<dbReference type="SMART" id="SM00241">
    <property type="entry name" value="ZP"/>
    <property type="match status" value="1"/>
</dbReference>
<evidence type="ECO:0000256" key="3">
    <source>
        <dbReference type="ARBA" id="ARBA00022475"/>
    </source>
</evidence>
<dbReference type="PANTHER" id="PTHR22907">
    <property type="entry name" value="GH04558P"/>
    <property type="match status" value="1"/>
</dbReference>
<evidence type="ECO:0000256" key="2">
    <source>
        <dbReference type="ARBA" id="ARBA00022460"/>
    </source>
</evidence>
<feature type="region of interest" description="Disordered" evidence="8">
    <location>
        <begin position="1"/>
        <end position="108"/>
    </location>
</feature>
<name>A0A6V7TK14_MELEN</name>
<dbReference type="Gene3D" id="2.60.40.4100">
    <property type="entry name" value="Zona pellucida, ZP-C domain"/>
    <property type="match status" value="1"/>
</dbReference>